<evidence type="ECO:0000313" key="13">
    <source>
        <dbReference type="Ensembl" id="ENSNNAP00000000502.1"/>
    </source>
</evidence>
<dbReference type="Gene3D" id="3.10.320.10">
    <property type="entry name" value="Class II Histocompatibility Antigen, M Beta Chain, Chain B, domain 1"/>
    <property type="match status" value="1"/>
</dbReference>
<reference evidence="13" key="1">
    <citation type="submission" date="2025-08" db="UniProtKB">
        <authorList>
            <consortium name="Ensembl"/>
        </authorList>
    </citation>
    <scope>IDENTIFICATION</scope>
</reference>
<dbReference type="AlphaFoldDB" id="A0A8C6X0I5"/>
<evidence type="ECO:0000313" key="14">
    <source>
        <dbReference type="Proteomes" id="UP000694559"/>
    </source>
</evidence>
<proteinExistence type="predicted"/>
<protein>
    <recommendedName>
        <fullName evidence="12">Ig-like domain-containing protein</fullName>
    </recommendedName>
</protein>
<dbReference type="GO" id="GO:0002250">
    <property type="term" value="P:adaptive immune response"/>
    <property type="evidence" value="ECO:0007669"/>
    <property type="project" value="UniProtKB-KW"/>
</dbReference>
<dbReference type="GeneTree" id="ENSGT00950000183127"/>
<evidence type="ECO:0000256" key="2">
    <source>
        <dbReference type="ARBA" id="ARBA00022692"/>
    </source>
</evidence>
<keyword evidence="3" id="KW-0391">Immunity</keyword>
<evidence type="ECO:0000256" key="6">
    <source>
        <dbReference type="ARBA" id="ARBA00023136"/>
    </source>
</evidence>
<evidence type="ECO:0000256" key="5">
    <source>
        <dbReference type="ARBA" id="ARBA00023130"/>
    </source>
</evidence>
<feature type="signal peptide" evidence="11">
    <location>
        <begin position="1"/>
        <end position="17"/>
    </location>
</feature>
<evidence type="ECO:0000256" key="11">
    <source>
        <dbReference type="SAM" id="SignalP"/>
    </source>
</evidence>
<keyword evidence="5" id="KW-1064">Adaptive immunity</keyword>
<dbReference type="PROSITE" id="PS00290">
    <property type="entry name" value="IG_MHC"/>
    <property type="match status" value="1"/>
</dbReference>
<dbReference type="InterPro" id="IPR003597">
    <property type="entry name" value="Ig_C1-set"/>
</dbReference>
<keyword evidence="8" id="KW-0325">Glycoprotein</keyword>
<dbReference type="InterPro" id="IPR050160">
    <property type="entry name" value="MHC/Immunoglobulin"/>
</dbReference>
<dbReference type="InterPro" id="IPR013783">
    <property type="entry name" value="Ig-like_fold"/>
</dbReference>
<keyword evidence="6 10" id="KW-0472">Membrane</keyword>
<feature type="domain" description="Ig-like" evidence="12">
    <location>
        <begin position="110"/>
        <end position="201"/>
    </location>
</feature>
<reference evidence="13" key="2">
    <citation type="submission" date="2025-09" db="UniProtKB">
        <authorList>
            <consortium name="Ensembl"/>
        </authorList>
    </citation>
    <scope>IDENTIFICATION</scope>
</reference>
<dbReference type="InterPro" id="IPR011162">
    <property type="entry name" value="MHC_I/II-like_Ag-recog"/>
</dbReference>
<dbReference type="Pfam" id="PF00969">
    <property type="entry name" value="MHC_II_beta"/>
    <property type="match status" value="1"/>
</dbReference>
<dbReference type="GO" id="GO:0042613">
    <property type="term" value="C:MHC class II protein complex"/>
    <property type="evidence" value="ECO:0007669"/>
    <property type="project" value="UniProtKB-KW"/>
</dbReference>
<dbReference type="SUPFAM" id="SSF54452">
    <property type="entry name" value="MHC antigen-recognition domain"/>
    <property type="match status" value="1"/>
</dbReference>
<dbReference type="InterPro" id="IPR007110">
    <property type="entry name" value="Ig-like_dom"/>
</dbReference>
<sequence>KQSLLTAFLLLLVPIAAHFLVQWKYECRFLNGTQQVRFLFREMYDRQEFARFDSNLGKHVAIAELGKVDTDLWNRDERWMQYMKAGVDRFCRQNYEACSLPRSPDPLLRPSMGKLDSLNNPMDPASPNTILLCTATGFYPLEIEIQWLKNGWLEEEGVAFGEELQNGDWTYQLQVMLQTQPQRGDVYTCQVGHASLEAPITIQWEPRSSSSARSKLWTGIMGAMIGAAFLAVGLFSYLKTKKGESGGLEERLWGGDHPGEASHQAQQVAKRVSLRNSFGNFCSWRGY</sequence>
<feature type="transmembrane region" description="Helical" evidence="10">
    <location>
        <begin position="216"/>
        <end position="238"/>
    </location>
</feature>
<feature type="chain" id="PRO_5034266117" description="Ig-like domain-containing protein" evidence="11">
    <location>
        <begin position="18"/>
        <end position="287"/>
    </location>
</feature>
<comment type="subcellular location">
    <subcellularLocation>
        <location evidence="1">Membrane</location>
        <topology evidence="1">Single-pass type I membrane protein</topology>
    </subcellularLocation>
</comment>
<dbReference type="PROSITE" id="PS50835">
    <property type="entry name" value="IG_LIKE"/>
    <property type="match status" value="1"/>
</dbReference>
<dbReference type="PANTHER" id="PTHR19944">
    <property type="entry name" value="MHC CLASS II-RELATED"/>
    <property type="match status" value="1"/>
</dbReference>
<dbReference type="Ensembl" id="ENSNNAT00000000531.1">
    <property type="protein sequence ID" value="ENSNNAP00000000502.1"/>
    <property type="gene ID" value="ENSNNAG00000000357.1"/>
</dbReference>
<accession>A0A8C6X0I5</accession>
<keyword evidence="14" id="KW-1185">Reference proteome</keyword>
<evidence type="ECO:0000259" key="12">
    <source>
        <dbReference type="PROSITE" id="PS50835"/>
    </source>
</evidence>
<evidence type="ECO:0000256" key="10">
    <source>
        <dbReference type="SAM" id="Phobius"/>
    </source>
</evidence>
<evidence type="ECO:0000256" key="9">
    <source>
        <dbReference type="ARBA" id="ARBA00023182"/>
    </source>
</evidence>
<dbReference type="InterPro" id="IPR014745">
    <property type="entry name" value="MHC_II_a/b_N"/>
</dbReference>
<organism evidence="13 14">
    <name type="scientific">Naja naja</name>
    <name type="common">Indian cobra</name>
    <dbReference type="NCBI Taxonomy" id="35670"/>
    <lineage>
        <taxon>Eukaryota</taxon>
        <taxon>Metazoa</taxon>
        <taxon>Chordata</taxon>
        <taxon>Craniata</taxon>
        <taxon>Vertebrata</taxon>
        <taxon>Euteleostomi</taxon>
        <taxon>Lepidosauria</taxon>
        <taxon>Squamata</taxon>
        <taxon>Bifurcata</taxon>
        <taxon>Unidentata</taxon>
        <taxon>Episquamata</taxon>
        <taxon>Toxicofera</taxon>
        <taxon>Serpentes</taxon>
        <taxon>Colubroidea</taxon>
        <taxon>Elapidae</taxon>
        <taxon>Elapinae</taxon>
        <taxon>Naja</taxon>
    </lineage>
</organism>
<dbReference type="InterPro" id="IPR000353">
    <property type="entry name" value="MHC_II_b_N"/>
</dbReference>
<evidence type="ECO:0000256" key="8">
    <source>
        <dbReference type="ARBA" id="ARBA00023180"/>
    </source>
</evidence>
<keyword evidence="4 10" id="KW-1133">Transmembrane helix</keyword>
<dbReference type="Proteomes" id="UP000694559">
    <property type="component" value="Unplaced"/>
</dbReference>
<evidence type="ECO:0000256" key="4">
    <source>
        <dbReference type="ARBA" id="ARBA00022989"/>
    </source>
</evidence>
<dbReference type="SUPFAM" id="SSF48726">
    <property type="entry name" value="Immunoglobulin"/>
    <property type="match status" value="1"/>
</dbReference>
<dbReference type="InterPro" id="IPR003006">
    <property type="entry name" value="Ig/MHC_CS"/>
</dbReference>
<dbReference type="Gene3D" id="2.60.40.10">
    <property type="entry name" value="Immunoglobulins"/>
    <property type="match status" value="1"/>
</dbReference>
<dbReference type="SMART" id="SM00407">
    <property type="entry name" value="IGc1"/>
    <property type="match status" value="1"/>
</dbReference>
<keyword evidence="2 10" id="KW-0812">Transmembrane</keyword>
<dbReference type="Pfam" id="PF07654">
    <property type="entry name" value="C1-set"/>
    <property type="match status" value="1"/>
</dbReference>
<dbReference type="InterPro" id="IPR036179">
    <property type="entry name" value="Ig-like_dom_sf"/>
</dbReference>
<evidence type="ECO:0000256" key="1">
    <source>
        <dbReference type="ARBA" id="ARBA00004479"/>
    </source>
</evidence>
<dbReference type="PANTHER" id="PTHR19944:SF99">
    <property type="entry name" value="HLA CLASS II HISTOCOMPATIBILITY ANTIGEN, DRB1 BETA CHAIN"/>
    <property type="match status" value="1"/>
</dbReference>
<dbReference type="SMART" id="SM00921">
    <property type="entry name" value="MHC_II_beta"/>
    <property type="match status" value="1"/>
</dbReference>
<dbReference type="GO" id="GO:0002504">
    <property type="term" value="P:antigen processing and presentation of peptide or polysaccharide antigen via MHC class II"/>
    <property type="evidence" value="ECO:0007669"/>
    <property type="project" value="UniProtKB-KW"/>
</dbReference>
<name>A0A8C6X0I5_NAJNA</name>
<keyword evidence="11" id="KW-0732">Signal</keyword>
<dbReference type="OrthoDB" id="10043043at2759"/>
<evidence type="ECO:0000256" key="7">
    <source>
        <dbReference type="ARBA" id="ARBA00023157"/>
    </source>
</evidence>
<evidence type="ECO:0000256" key="3">
    <source>
        <dbReference type="ARBA" id="ARBA00022859"/>
    </source>
</evidence>
<keyword evidence="9" id="KW-0491">MHC II</keyword>
<keyword evidence="7" id="KW-1015">Disulfide bond</keyword>